<dbReference type="EMBL" id="LC571987">
    <property type="protein sequence ID" value="BCK51609.1"/>
    <property type="molecule type" value="Genomic_RNA"/>
</dbReference>
<sequence>MNTIHLENKEFLNEKNLLKSSECCETRFDVSRSGDTFEVSILGSEEDDNDVLTNTLTQYLGWKGTRFTHFELDRLPHDLILGLFTTKEPRRFSDVFGKKRTTSDDKTPDYLTKSFCFELGTSALGASVAFDTKKSKYGHLCRELGINYLILGVGPMEICSNFSLTPDEVNMIVKLYSVGRQIQMEASTSGFIMSRLHTDLEKTLKFSMSNIEENHPASQLEMSKEEWQNWSKHLEETSGKLDIENSKDYRNLIKNSIISTQSAMESNRNNAQRILNEVKLKEEYEKKVNDLPTRPATDRKKFPVPFCAVEKGEFSYSGTIKTVDPMGELWDDIKSRHTPSYHFDTYGTYELKNQDVKEEYSHRMSKEHRKEMESKGRIKVSLTEGSKRILAETGYLGKKFSKQRKAINEMSSLGYALDKDYRFDDLDEFVTNNEMLDFGTFSTKFDRLDPLMEAGGFQMDALPFQFVRDFFNTKLGMCCEFLGSLFSEINLNYRKPTKSAEFIVTQVPNYKAMLAIHNTGSNKHTFYSILVHKKDLKTFSCLSAFRGWVDLGDFMCLEMSSTRRHDISNYLFMPAKVAAMLATHMEVFGDDLNLIKKPSVSQEFFFHLLVYMSNHNQVSEVLQQIRFFYMKTNSSKLMPESLLAPLEKLPDVIRTRLCCYAIKKIIQSFMLMSINRNKTGHVIQEEDDDSAEVSYSEDFLKGIISYVSGKPLKNYEEALLLSYGGIYHNKEKADPLTSNLQIYRKLTREELKLKPELTYNYKNGFEVEDTLDMPPHGFSGPHIRNCGIALLDDMKKRGLSFSDLQQRIALALNSVTYEELATFKSSLESKHLKIDSSESDFKAAYPDLKFNQSCMTDQGKYKYGKTSRAIEGVLDVINSMHSDTNVRPFHLISDLVSECNKRGGVVAILFKKAQFGSVREIFILTMFARIVIKFVETVSRTVAECCPNEFLTKGTSKLNSTPNHYNKVRSMKSSTDVVMSVFDSLDCKTWCQNFTFPAFGNLFSVIFKDWPELSNVIRVVFNMASSKRHEMTESLMSLFIKNQEVDSMSDSMNVLKKEFLNDGGQLNDGDQSIFVKNVSNFMQGIFHYTSTVLHSSHLIMMSKIIKTYLRSGMPSIKTVIHTTKASSDDGSSLLTVILKDPTDKQVLKMRGKLLVSSEILSRSYPLACAWIGIPKSTRFVENGVEEFNSLWSFRNTVLSVPSKFTTAAVCPKITRSTIERQRTDHNSLNSCIENGCSINLSKVIEVLCALNHYTILGLDAHNEQTWKSLSQNMLEVPHPVSWLYISTPRLVGPTLGFDATLYNFLRNPSSNSEVSEESQTRLSRQTLSRRTHYVMTELLAGEFDIKSGFLIQSSIVIGKTDKYRQFLERTVNEENYLRIIENLDLEPEVLFRESVSIDEVKDKILLKAKSPGAERAFIFEDESAMHSASAYLLSTPCLTVSKKIEGTSEWNRRKMSIPAYIALIKSLMTHRESISAVESHAETLLEMTSLYSDNLMPIGRRRKVPVKIRFPKTRSVTDVSLQSSAKYMWFSMNNGFDETLNRISFSEYQKMYPWLKSTYRESVEYVKGLGIEGNVHMTMLGLLMTESDTDRTIVFMHSGRKENTIISSYLSCIEYCQAKNARLIRPREVFSKTDLGAFIDIERKLFPYIAIHPAIRMIVDRDKSDPIEKCIEIIKKNSELFLKPRSEREVRFLPNRLKNLLAIGLCVLDQSNEQIENALLNYSTGFIINYVKPQERCKSGEKKGKWCGPGIFHVKTRGVCFLIKCIDDTLTEVASSKPLEITQHLNLLSRVMKVLNITKDCQSKITEGVRVQNKVAGYATSWGAPLRKLSYFEDLRTLQYHVDTVIRDFGALEMRISAESGKGTIKAEPIRFSPSQPGNGDCTYKLDAQRAKNILKKMTEYDETNTVREFCRSSMIDRLSRLKLFSKNRLRELYTSKVDYEMDEDELLCRINDMFDECDEMLDEDILEMVSESQVRDSWEEIMDENATDILDENASMENLVDDVDLFAETKTKDSQTSNYEDLILWDDFINEFPKIVKIPIAQVITGEYLMPADVQIQKLLESLVKLRIIPEPRKVVEEESDEDEDDLDFSDFNQ</sequence>
<dbReference type="PROSITE" id="PS50525">
    <property type="entry name" value="RDRP_SSRNA_NEG_SEG"/>
    <property type="match status" value="1"/>
</dbReference>
<feature type="domain" description="RdRp catalytic" evidence="4">
    <location>
        <begin position="970"/>
        <end position="1164"/>
    </location>
</feature>
<keyword evidence="2" id="KW-0808">Transferase</keyword>
<evidence type="ECO:0000313" key="5">
    <source>
        <dbReference type="EMBL" id="BCK51609.1"/>
    </source>
</evidence>
<organism evidence="5 6">
    <name type="scientific">Tulip streak virus</name>
    <dbReference type="NCBI Taxonomy" id="2761348"/>
    <lineage>
        <taxon>Viruses</taxon>
        <taxon>Riboviria</taxon>
        <taxon>Orthornavirae</taxon>
        <taxon>Negarnaviricota</taxon>
        <taxon>Polyploviricotina</taxon>
        <taxon>Bunyaviricetes</taxon>
        <taxon>Hareavirales</taxon>
        <taxon>Konkoviridae</taxon>
        <taxon>Olpivirus</taxon>
        <taxon>Olpivirus tulipae</taxon>
    </lineage>
</organism>
<dbReference type="GO" id="GO:0003968">
    <property type="term" value="F:RNA-directed RNA polymerase activity"/>
    <property type="evidence" value="ECO:0007669"/>
    <property type="project" value="UniProtKB-EC"/>
</dbReference>
<feature type="region of interest" description="Disordered" evidence="3">
    <location>
        <begin position="2075"/>
        <end position="2095"/>
    </location>
</feature>
<accession>A0A7R7I1H4</accession>
<evidence type="ECO:0000259" key="4">
    <source>
        <dbReference type="PROSITE" id="PS50525"/>
    </source>
</evidence>
<dbReference type="InterPro" id="IPR007322">
    <property type="entry name" value="RNA_pol_bunyavir"/>
</dbReference>
<protein>
    <recommendedName>
        <fullName evidence="1">RNA-directed RNA polymerase</fullName>
        <ecNumber evidence="1">2.7.7.48</ecNumber>
    </recommendedName>
</protein>
<dbReference type="InterPro" id="IPR007099">
    <property type="entry name" value="RNA-dir_pol_NSvirus"/>
</dbReference>
<reference evidence="6" key="1">
    <citation type="journal article" date="2020" name="J. Gen. Virol.">
        <title>Characterization of tulip streak virus, a novel virus associated with the family Phenuiviridae.</title>
        <authorList>
            <person name="Neriya Y."/>
            <person name="Morikawa T."/>
            <person name="Hamamoto K."/>
            <person name="Noguchi K."/>
            <person name="Kobayashi T."/>
            <person name="Suzuki T."/>
            <person name="Nishigawa H."/>
            <person name="Natsuaki T."/>
        </authorList>
    </citation>
    <scope>NUCLEOTIDE SEQUENCE [LARGE SCALE GENOMIC DNA]</scope>
</reference>
<proteinExistence type="predicted"/>
<dbReference type="Proteomes" id="UP001250126">
    <property type="component" value="Genome"/>
</dbReference>
<dbReference type="EC" id="2.7.7.48" evidence="1"/>
<dbReference type="GO" id="GO:0039694">
    <property type="term" value="P:viral RNA genome replication"/>
    <property type="evidence" value="ECO:0007669"/>
    <property type="project" value="InterPro"/>
</dbReference>
<keyword evidence="6" id="KW-1185">Reference proteome</keyword>
<dbReference type="Pfam" id="PF04196">
    <property type="entry name" value="Bunya_RdRp"/>
    <property type="match status" value="1"/>
</dbReference>
<evidence type="ECO:0000256" key="2">
    <source>
        <dbReference type="ARBA" id="ARBA00022679"/>
    </source>
</evidence>
<evidence type="ECO:0000256" key="3">
    <source>
        <dbReference type="SAM" id="MobiDB-lite"/>
    </source>
</evidence>
<gene>
    <name evidence="5" type="primary">p240</name>
</gene>
<feature type="compositionally biased region" description="Acidic residues" evidence="3">
    <location>
        <begin position="2079"/>
        <end position="2095"/>
    </location>
</feature>
<name>A0A7R7I1H4_9VIRU</name>
<dbReference type="GO" id="GO:0006351">
    <property type="term" value="P:DNA-templated transcription"/>
    <property type="evidence" value="ECO:0007669"/>
    <property type="project" value="InterPro"/>
</dbReference>
<evidence type="ECO:0000313" key="6">
    <source>
        <dbReference type="Proteomes" id="UP001250126"/>
    </source>
</evidence>
<evidence type="ECO:0000256" key="1">
    <source>
        <dbReference type="ARBA" id="ARBA00012494"/>
    </source>
</evidence>